<accession>A0A928W0B0</accession>
<name>A0A928W0B0_9CYAN</name>
<dbReference type="Proteomes" id="UP000621799">
    <property type="component" value="Unassembled WGS sequence"/>
</dbReference>
<proteinExistence type="predicted"/>
<comment type="caution">
    <text evidence="1">The sequence shown here is derived from an EMBL/GenBank/DDBJ whole genome shotgun (WGS) entry which is preliminary data.</text>
</comment>
<dbReference type="AlphaFoldDB" id="A0A928W0B0"/>
<dbReference type="EMBL" id="JADEXN010000378">
    <property type="protein sequence ID" value="MBE9042543.1"/>
    <property type="molecule type" value="Genomic_DNA"/>
</dbReference>
<sequence>MDGTSYQNCGIPPRGASEYCRTQVAEKLPEDIIPGVDLSASVRGMLTWLGHYGRTIRQYSHPTLSPKF</sequence>
<gene>
    <name evidence="1" type="ORF">IQ235_17370</name>
</gene>
<dbReference type="RefSeq" id="WP_264322698.1">
    <property type="nucleotide sequence ID" value="NZ_JADEXN010000378.1"/>
</dbReference>
<organism evidence="1 2">
    <name type="scientific">Zarconia navalis LEGE 11467</name>
    <dbReference type="NCBI Taxonomy" id="1828826"/>
    <lineage>
        <taxon>Bacteria</taxon>
        <taxon>Bacillati</taxon>
        <taxon>Cyanobacteriota</taxon>
        <taxon>Cyanophyceae</taxon>
        <taxon>Oscillatoriophycideae</taxon>
        <taxon>Oscillatoriales</taxon>
        <taxon>Oscillatoriales incertae sedis</taxon>
        <taxon>Zarconia</taxon>
        <taxon>Zarconia navalis</taxon>
    </lineage>
</organism>
<evidence type="ECO:0000313" key="1">
    <source>
        <dbReference type="EMBL" id="MBE9042543.1"/>
    </source>
</evidence>
<reference evidence="1" key="1">
    <citation type="submission" date="2020-10" db="EMBL/GenBank/DDBJ databases">
        <authorList>
            <person name="Castelo-Branco R."/>
            <person name="Eusebio N."/>
            <person name="Adriana R."/>
            <person name="Vieira A."/>
            <person name="Brugerolle De Fraissinette N."/>
            <person name="Rezende De Castro R."/>
            <person name="Schneider M.P."/>
            <person name="Vasconcelos V."/>
            <person name="Leao P.N."/>
        </authorList>
    </citation>
    <scope>NUCLEOTIDE SEQUENCE</scope>
    <source>
        <strain evidence="1">LEGE 11467</strain>
    </source>
</reference>
<evidence type="ECO:0000313" key="2">
    <source>
        <dbReference type="Proteomes" id="UP000621799"/>
    </source>
</evidence>
<protein>
    <submittedName>
        <fullName evidence="1">Uncharacterized protein</fullName>
    </submittedName>
</protein>
<keyword evidence="2" id="KW-1185">Reference proteome</keyword>